<proteinExistence type="predicted"/>
<evidence type="ECO:0000256" key="1">
    <source>
        <dbReference type="SAM" id="MobiDB-lite"/>
    </source>
</evidence>
<gene>
    <name evidence="3" type="ORF">QBC37DRAFT_71940</name>
</gene>
<feature type="transmembrane region" description="Helical" evidence="2">
    <location>
        <begin position="49"/>
        <end position="72"/>
    </location>
</feature>
<comment type="caution">
    <text evidence="3">The sequence shown here is derived from an EMBL/GenBank/DDBJ whole genome shotgun (WGS) entry which is preliminary data.</text>
</comment>
<dbReference type="Proteomes" id="UP001301769">
    <property type="component" value="Unassembled WGS sequence"/>
</dbReference>
<keyword evidence="4" id="KW-1185">Reference proteome</keyword>
<evidence type="ECO:0000256" key="2">
    <source>
        <dbReference type="SAM" id="Phobius"/>
    </source>
</evidence>
<sequence>MSGTAVNATGGFALSDCEPQQQVGSNRSKEDLPRVNKTEGPLFGLSMRAAFLTCTCTSMSVGGSFVLVPAYMRICVSFFLYHVEYSTNGILGPSGFAYLVVKLVNNDRRNSSYLLNCGSWEG</sequence>
<keyword evidence="2" id="KW-1133">Transmembrane helix</keyword>
<reference evidence="3" key="1">
    <citation type="journal article" date="2023" name="Mol. Phylogenet. Evol.">
        <title>Genome-scale phylogeny and comparative genomics of the fungal order Sordariales.</title>
        <authorList>
            <person name="Hensen N."/>
            <person name="Bonometti L."/>
            <person name="Westerberg I."/>
            <person name="Brannstrom I.O."/>
            <person name="Guillou S."/>
            <person name="Cros-Aarteil S."/>
            <person name="Calhoun S."/>
            <person name="Haridas S."/>
            <person name="Kuo A."/>
            <person name="Mondo S."/>
            <person name="Pangilinan J."/>
            <person name="Riley R."/>
            <person name="LaButti K."/>
            <person name="Andreopoulos B."/>
            <person name="Lipzen A."/>
            <person name="Chen C."/>
            <person name="Yan M."/>
            <person name="Daum C."/>
            <person name="Ng V."/>
            <person name="Clum A."/>
            <person name="Steindorff A."/>
            <person name="Ohm R.A."/>
            <person name="Martin F."/>
            <person name="Silar P."/>
            <person name="Natvig D.O."/>
            <person name="Lalanne C."/>
            <person name="Gautier V."/>
            <person name="Ament-Velasquez S.L."/>
            <person name="Kruys A."/>
            <person name="Hutchinson M.I."/>
            <person name="Powell A.J."/>
            <person name="Barry K."/>
            <person name="Miller A.N."/>
            <person name="Grigoriev I.V."/>
            <person name="Debuchy R."/>
            <person name="Gladieux P."/>
            <person name="Hiltunen Thoren M."/>
            <person name="Johannesson H."/>
        </authorList>
    </citation>
    <scope>NUCLEOTIDE SEQUENCE</scope>
    <source>
        <strain evidence="3">PSN293</strain>
    </source>
</reference>
<organism evidence="3 4">
    <name type="scientific">Rhypophila decipiens</name>
    <dbReference type="NCBI Taxonomy" id="261697"/>
    <lineage>
        <taxon>Eukaryota</taxon>
        <taxon>Fungi</taxon>
        <taxon>Dikarya</taxon>
        <taxon>Ascomycota</taxon>
        <taxon>Pezizomycotina</taxon>
        <taxon>Sordariomycetes</taxon>
        <taxon>Sordariomycetidae</taxon>
        <taxon>Sordariales</taxon>
        <taxon>Naviculisporaceae</taxon>
        <taxon>Rhypophila</taxon>
    </lineage>
</organism>
<keyword evidence="2" id="KW-0472">Membrane</keyword>
<dbReference type="EMBL" id="MU858046">
    <property type="protein sequence ID" value="KAK4219814.1"/>
    <property type="molecule type" value="Genomic_DNA"/>
</dbReference>
<reference evidence="3" key="2">
    <citation type="submission" date="2023-05" db="EMBL/GenBank/DDBJ databases">
        <authorList>
            <consortium name="Lawrence Berkeley National Laboratory"/>
            <person name="Steindorff A."/>
            <person name="Hensen N."/>
            <person name="Bonometti L."/>
            <person name="Westerberg I."/>
            <person name="Brannstrom I.O."/>
            <person name="Guillou S."/>
            <person name="Cros-Aarteil S."/>
            <person name="Calhoun S."/>
            <person name="Haridas S."/>
            <person name="Kuo A."/>
            <person name="Mondo S."/>
            <person name="Pangilinan J."/>
            <person name="Riley R."/>
            <person name="Labutti K."/>
            <person name="Andreopoulos B."/>
            <person name="Lipzen A."/>
            <person name="Chen C."/>
            <person name="Yanf M."/>
            <person name="Daum C."/>
            <person name="Ng V."/>
            <person name="Clum A."/>
            <person name="Ohm R."/>
            <person name="Martin F."/>
            <person name="Silar P."/>
            <person name="Natvig D."/>
            <person name="Lalanne C."/>
            <person name="Gautier V."/>
            <person name="Ament-Velasquez S.L."/>
            <person name="Kruys A."/>
            <person name="Hutchinson M.I."/>
            <person name="Powell A.J."/>
            <person name="Barry K."/>
            <person name="Miller A.N."/>
            <person name="Grigoriev I.V."/>
            <person name="Debuchy R."/>
            <person name="Gladieux P."/>
            <person name="Thoren M.H."/>
            <person name="Johannesson H."/>
        </authorList>
    </citation>
    <scope>NUCLEOTIDE SEQUENCE</scope>
    <source>
        <strain evidence="3">PSN293</strain>
    </source>
</reference>
<protein>
    <submittedName>
        <fullName evidence="3">Uncharacterized protein</fullName>
    </submittedName>
</protein>
<name>A0AAN6YI99_9PEZI</name>
<accession>A0AAN6YI99</accession>
<keyword evidence="2" id="KW-0812">Transmembrane</keyword>
<dbReference type="AlphaFoldDB" id="A0AAN6YI99"/>
<evidence type="ECO:0000313" key="3">
    <source>
        <dbReference type="EMBL" id="KAK4219814.1"/>
    </source>
</evidence>
<feature type="region of interest" description="Disordered" evidence="1">
    <location>
        <begin position="1"/>
        <end position="35"/>
    </location>
</feature>
<evidence type="ECO:0000313" key="4">
    <source>
        <dbReference type="Proteomes" id="UP001301769"/>
    </source>
</evidence>